<proteinExistence type="inferred from homology"/>
<accession>A0A7S1CV51</accession>
<evidence type="ECO:0000256" key="1">
    <source>
        <dbReference type="ARBA" id="ARBA00009291"/>
    </source>
</evidence>
<gene>
    <name evidence="5" type="ORF">POKL1161_LOCUS183</name>
</gene>
<feature type="compositionally biased region" description="Basic and acidic residues" evidence="4">
    <location>
        <begin position="1"/>
        <end position="10"/>
    </location>
</feature>
<evidence type="ECO:0000256" key="3">
    <source>
        <dbReference type="SAM" id="Coils"/>
    </source>
</evidence>
<dbReference type="Pfam" id="PF11559">
    <property type="entry name" value="ADIP"/>
    <property type="match status" value="1"/>
</dbReference>
<dbReference type="AlphaFoldDB" id="A0A7S1CV51"/>
<dbReference type="EMBL" id="HBFV01000287">
    <property type="protein sequence ID" value="CAD8927830.1"/>
    <property type="molecule type" value="Transcribed_RNA"/>
</dbReference>
<evidence type="ECO:0000313" key="5">
    <source>
        <dbReference type="EMBL" id="CAD8927830.1"/>
    </source>
</evidence>
<keyword evidence="2 3" id="KW-0175">Coiled coil</keyword>
<feature type="coiled-coil region" evidence="3">
    <location>
        <begin position="85"/>
        <end position="179"/>
    </location>
</feature>
<feature type="coiled-coil region" evidence="3">
    <location>
        <begin position="212"/>
        <end position="246"/>
    </location>
</feature>
<name>A0A7S1CV51_9CHLO</name>
<dbReference type="PANTHER" id="PTHR47057">
    <property type="entry name" value="AFADIN/ALPHA-ACTININ-BINDING"/>
    <property type="match status" value="1"/>
</dbReference>
<protein>
    <submittedName>
        <fullName evidence="5">Uncharacterized protein</fullName>
    </submittedName>
</protein>
<reference evidence="5" key="1">
    <citation type="submission" date="2021-01" db="EMBL/GenBank/DDBJ databases">
        <authorList>
            <person name="Corre E."/>
            <person name="Pelletier E."/>
            <person name="Niang G."/>
            <person name="Scheremetjew M."/>
            <person name="Finn R."/>
            <person name="Kale V."/>
            <person name="Holt S."/>
            <person name="Cochrane G."/>
            <person name="Meng A."/>
            <person name="Brown T."/>
            <person name="Cohen L."/>
        </authorList>
    </citation>
    <scope>NUCLEOTIDE SEQUENCE</scope>
    <source>
        <strain evidence="5">CCMP2329</strain>
    </source>
</reference>
<feature type="coiled-coil region" evidence="3">
    <location>
        <begin position="376"/>
        <end position="450"/>
    </location>
</feature>
<evidence type="ECO:0000256" key="4">
    <source>
        <dbReference type="SAM" id="MobiDB-lite"/>
    </source>
</evidence>
<organism evidence="5">
    <name type="scientific">Picochlorum oklahomense</name>
    <dbReference type="NCBI Taxonomy" id="249345"/>
    <lineage>
        <taxon>Eukaryota</taxon>
        <taxon>Viridiplantae</taxon>
        <taxon>Chlorophyta</taxon>
        <taxon>core chlorophytes</taxon>
        <taxon>Trebouxiophyceae</taxon>
        <taxon>Trebouxiophyceae incertae sedis</taxon>
        <taxon>Picochlorum</taxon>
    </lineage>
</organism>
<feature type="region of interest" description="Disordered" evidence="4">
    <location>
        <begin position="1"/>
        <end position="20"/>
    </location>
</feature>
<evidence type="ECO:0000256" key="2">
    <source>
        <dbReference type="ARBA" id="ARBA00023054"/>
    </source>
</evidence>
<feature type="coiled-coil region" evidence="3">
    <location>
        <begin position="625"/>
        <end position="666"/>
    </location>
</feature>
<dbReference type="PANTHER" id="PTHR47057:SF1">
    <property type="entry name" value="AFADIN_ALPHA-ACTININ-BINDING PROTEIN"/>
    <property type="match status" value="1"/>
</dbReference>
<sequence>MGDSYAEDHAILSPSKGQSLPRSVEFVSSALQRVGIDKSINLMSNQPEDVAETCDAIYTLLVKHEKDIEYKEKLKGELLETRQFLQLEKKEKLKLRNHLDSKEKELKSWEAKARVKDETWKDDATKAKREVEDLRRRLKGSESKVVHMAHELKKKEKEYEKLQERLSKYLTDKKKCELAATDIAGKLVKGGGSSTSSANRHIRCDDGIQSIVTSYENKQAQHVKEINELKAALASLQTEHARAMNAATDKRQVTTEVETIVDKDFMEKIPHMSANELGAELSTRIKTLQRRLNSLDWQANNVKNSVDGVLSIRETRLLEELSAARMVLHDQQLLLTNVLVSLRSALAAEHQNFEIRLRERVRKFEESLETMKRSYSSKETEQEAEVQLRIRALEQEYQEGLASERSEKKSLEEKIQVLQSRVDILQNRHKEALEEEVERARAEFESEIHAVRSGAEATMESMAAESSEIQLDLKRTQTALRAEAAALRERLIMEQTERENVQKASTKMVEEAVLAEQGRLLSKVKELEASRDEAISNVEKSYNAKMDLLVKEKAELEEQCEATNVELMMTKDKLEETQECLRSRSERLVEVEKEVLQLKRNAPETLSLGIASALEKAEKHHAVEKQELIDRFESLQQELRSAQSSIADKTRAMQVMEEKEAEAEKVVSQYSEMTEYYKDLMARYAPGLGAGLFLERAIQRKATSLAMA</sequence>
<comment type="similarity">
    <text evidence="1">Belongs to the ADIP family.</text>
</comment>
<dbReference type="InterPro" id="IPR021622">
    <property type="entry name" value="Afadin/alpha-actinin-bd"/>
</dbReference>
<feature type="coiled-coil region" evidence="3">
    <location>
        <begin position="539"/>
        <end position="601"/>
    </location>
</feature>